<dbReference type="GO" id="GO:0016301">
    <property type="term" value="F:kinase activity"/>
    <property type="evidence" value="ECO:0007669"/>
    <property type="project" value="UniProtKB-KW"/>
</dbReference>
<dbReference type="OrthoDB" id="5019413at2"/>
<dbReference type="Pfam" id="PF13238">
    <property type="entry name" value="AAA_18"/>
    <property type="match status" value="1"/>
</dbReference>
<dbReference type="AlphaFoldDB" id="A0A1H1Q618"/>
<evidence type="ECO:0000313" key="2">
    <source>
        <dbReference type="Proteomes" id="UP000198983"/>
    </source>
</evidence>
<keyword evidence="1" id="KW-0418">Kinase</keyword>
<organism evidence="1 2">
    <name type="scientific">Actinopolymorpha singaporensis</name>
    <dbReference type="NCBI Taxonomy" id="117157"/>
    <lineage>
        <taxon>Bacteria</taxon>
        <taxon>Bacillati</taxon>
        <taxon>Actinomycetota</taxon>
        <taxon>Actinomycetes</taxon>
        <taxon>Propionibacteriales</taxon>
        <taxon>Actinopolymorphaceae</taxon>
        <taxon>Actinopolymorpha</taxon>
    </lineage>
</organism>
<dbReference type="Gene3D" id="3.40.50.300">
    <property type="entry name" value="P-loop containing nucleotide triphosphate hydrolases"/>
    <property type="match status" value="1"/>
</dbReference>
<protein>
    <submittedName>
        <fullName evidence="1">Broad-specificity NMP kinase</fullName>
    </submittedName>
</protein>
<dbReference type="RefSeq" id="WP_092652449.1">
    <property type="nucleotide sequence ID" value="NZ_LT629732.1"/>
</dbReference>
<dbReference type="EMBL" id="LT629732">
    <property type="protein sequence ID" value="SDS18958.1"/>
    <property type="molecule type" value="Genomic_DNA"/>
</dbReference>
<gene>
    <name evidence="1" type="ORF">SAMN04489717_1899</name>
</gene>
<name>A0A1H1Q618_9ACTN</name>
<dbReference type="Proteomes" id="UP000198983">
    <property type="component" value="Chromosome I"/>
</dbReference>
<proteinExistence type="predicted"/>
<reference evidence="1 2" key="1">
    <citation type="submission" date="2016-10" db="EMBL/GenBank/DDBJ databases">
        <authorList>
            <person name="de Groot N.N."/>
        </authorList>
    </citation>
    <scope>NUCLEOTIDE SEQUENCE [LARGE SCALE GENOMIC DNA]</scope>
    <source>
        <strain evidence="1 2">DSM 22024</strain>
    </source>
</reference>
<accession>A0A1H1Q618</accession>
<keyword evidence="2" id="KW-1185">Reference proteome</keyword>
<dbReference type="STRING" id="117157.SAMN04489717_1899"/>
<keyword evidence="1" id="KW-0808">Transferase</keyword>
<evidence type="ECO:0000313" key="1">
    <source>
        <dbReference type="EMBL" id="SDS18958.1"/>
    </source>
</evidence>
<dbReference type="SUPFAM" id="SSF52540">
    <property type="entry name" value="P-loop containing nucleoside triphosphate hydrolases"/>
    <property type="match status" value="1"/>
</dbReference>
<sequence>MSVYLITGSSGAGKTAVAEELQRRGYTAYNTDTMPEVTSLYDMATGEAISLQNWPPAPLDTKRYHWNWDLQALRKLFDSGDPVFVAAITSNTKENLHLFDSVFVINPTVETIMHRLITRTSNNIGKHPDELAGILESHTKSAAMWQSLGATLVDGDQSLGEVVDTILCHIKSGPPG</sequence>
<dbReference type="InterPro" id="IPR027417">
    <property type="entry name" value="P-loop_NTPase"/>
</dbReference>